<evidence type="ECO:0000313" key="1">
    <source>
        <dbReference type="EMBL" id="MBU9855300.1"/>
    </source>
</evidence>
<dbReference type="Proteomes" id="UP000734343">
    <property type="component" value="Unassembled WGS sequence"/>
</dbReference>
<dbReference type="EMBL" id="JAFMOW010000058">
    <property type="protein sequence ID" value="MBU9855300.1"/>
    <property type="molecule type" value="Genomic_DNA"/>
</dbReference>
<protein>
    <recommendedName>
        <fullName evidence="3">HNH endonuclease</fullName>
    </recommendedName>
</protein>
<proteinExistence type="predicted"/>
<organism evidence="1 2">
    <name type="scientific">Rahnella bonaserana</name>
    <dbReference type="NCBI Taxonomy" id="2816248"/>
    <lineage>
        <taxon>Bacteria</taxon>
        <taxon>Pseudomonadati</taxon>
        <taxon>Pseudomonadota</taxon>
        <taxon>Gammaproteobacteria</taxon>
        <taxon>Enterobacterales</taxon>
        <taxon>Yersiniaceae</taxon>
        <taxon>Rahnella</taxon>
    </lineage>
</organism>
<keyword evidence="2" id="KW-1185">Reference proteome</keyword>
<dbReference type="RefSeq" id="WP_217172782.1">
    <property type="nucleotide sequence ID" value="NZ_JAFMOW010000058.1"/>
</dbReference>
<evidence type="ECO:0008006" key="3">
    <source>
        <dbReference type="Google" id="ProtNLM"/>
    </source>
</evidence>
<name>A0ABS6LT64_9GAMM</name>
<gene>
    <name evidence="1" type="ORF">J1778_08390</name>
</gene>
<reference evidence="1 2" key="1">
    <citation type="submission" date="2021-03" db="EMBL/GenBank/DDBJ databases">
        <title>Five novel Rahnella species.</title>
        <authorList>
            <person name="Brady C."/>
            <person name="Asselin J."/>
            <person name="Beer S."/>
            <person name="Bruberg M.B."/>
            <person name="Crampton B."/>
            <person name="Venter S."/>
            <person name="Arnold D."/>
            <person name="Denman S."/>
        </authorList>
    </citation>
    <scope>NUCLEOTIDE SEQUENCE [LARGE SCALE GENOMIC DNA]</scope>
    <source>
        <strain evidence="1 2">H11b</strain>
    </source>
</reference>
<comment type="caution">
    <text evidence="1">The sequence shown here is derived from an EMBL/GenBank/DDBJ whole genome shotgun (WGS) entry which is preliminary data.</text>
</comment>
<accession>A0ABS6LT64</accession>
<sequence length="299" mass="35238">MRTLTKPAELEEIEQSIDLILTIDEITSLIEPIGISALSTRKQEWLDEIINYHNEMSQNKRLSHNGRVDFSKFKVQLEWIYNNPSVRRKTDFIKKIRDCYVNNGILCPYCGVSPCRTLDHYYNKALLPQFSFLPANLIPCCGDCNKDKGIKKSFGKWKRIINPYYDNYDSLLPDEPPIVIIFKENPFPNVDMSFVVIANNKLTSIVRKHINFHLKKIRIGLLHQEMISNSFWRNAKQLRLYKTLHNSNQISVQAYDTLIDNLITKNSNINYDWEYIIRFSLFKIKINHWIYNSTLDKLQ</sequence>
<evidence type="ECO:0000313" key="2">
    <source>
        <dbReference type="Proteomes" id="UP000734343"/>
    </source>
</evidence>